<dbReference type="RefSeq" id="WP_120273304.1">
    <property type="nucleotide sequence ID" value="NZ_RAPN01000001.1"/>
</dbReference>
<keyword evidence="6" id="KW-1185">Reference proteome</keyword>
<protein>
    <submittedName>
        <fullName evidence="5">Sucrose phosphorylase</fullName>
    </submittedName>
</protein>
<dbReference type="InterPro" id="IPR045857">
    <property type="entry name" value="O16G_dom_2"/>
</dbReference>
<evidence type="ECO:0000313" key="5">
    <source>
        <dbReference type="EMBL" id="RKD92053.1"/>
    </source>
</evidence>
<proteinExistence type="predicted"/>
<dbReference type="PIRSF" id="PIRSF003059">
    <property type="entry name" value="Sucrose_phosphorylase"/>
    <property type="match status" value="1"/>
</dbReference>
<feature type="domain" description="Glycosyl hydrolase family 13 catalytic" evidence="4">
    <location>
        <begin position="70"/>
        <end position="480"/>
    </location>
</feature>
<name>A0A419W9B2_9BACT</name>
<dbReference type="InterPro" id="IPR013780">
    <property type="entry name" value="Glyco_hydro_b"/>
</dbReference>
<dbReference type="AlphaFoldDB" id="A0A419W9B2"/>
<dbReference type="PANTHER" id="PTHR38784:SF1">
    <property type="entry name" value="SUCROSE PHOSPHORYLASE"/>
    <property type="match status" value="1"/>
</dbReference>
<evidence type="ECO:0000256" key="2">
    <source>
        <dbReference type="ARBA" id="ARBA00022679"/>
    </source>
</evidence>
<keyword evidence="1" id="KW-0328">Glycosyltransferase</keyword>
<feature type="binding site" evidence="3">
    <location>
        <position position="444"/>
    </location>
    <ligand>
        <name>substrate</name>
    </ligand>
</feature>
<dbReference type="Pfam" id="PF00128">
    <property type="entry name" value="Alpha-amylase"/>
    <property type="match status" value="1"/>
</dbReference>
<dbReference type="Gene3D" id="3.20.20.80">
    <property type="entry name" value="Glycosidases"/>
    <property type="match status" value="1"/>
</dbReference>
<dbReference type="CDD" id="cd11356">
    <property type="entry name" value="AmyAc_Sucrose_phosphorylase-like_1"/>
    <property type="match status" value="1"/>
</dbReference>
<organism evidence="5 6">
    <name type="scientific">Mangrovibacterium diazotrophicum</name>
    <dbReference type="NCBI Taxonomy" id="1261403"/>
    <lineage>
        <taxon>Bacteria</taxon>
        <taxon>Pseudomonadati</taxon>
        <taxon>Bacteroidota</taxon>
        <taxon>Bacteroidia</taxon>
        <taxon>Marinilabiliales</taxon>
        <taxon>Prolixibacteraceae</taxon>
        <taxon>Mangrovibacterium</taxon>
    </lineage>
</organism>
<dbReference type="OrthoDB" id="9805159at2"/>
<dbReference type="EMBL" id="RAPN01000001">
    <property type="protein sequence ID" value="RKD92053.1"/>
    <property type="molecule type" value="Genomic_DNA"/>
</dbReference>
<dbReference type="SUPFAM" id="SSF51445">
    <property type="entry name" value="(Trans)glycosidases"/>
    <property type="match status" value="1"/>
</dbReference>
<feature type="binding site" evidence="3">
    <location>
        <position position="98"/>
    </location>
    <ligand>
        <name>substrate</name>
    </ligand>
</feature>
<dbReference type="GO" id="GO:0016757">
    <property type="term" value="F:glycosyltransferase activity"/>
    <property type="evidence" value="ECO:0007669"/>
    <property type="project" value="UniProtKB-KW"/>
</dbReference>
<accession>A0A419W9B2</accession>
<evidence type="ECO:0000256" key="1">
    <source>
        <dbReference type="ARBA" id="ARBA00022676"/>
    </source>
</evidence>
<dbReference type="Gene3D" id="3.90.400.10">
    <property type="entry name" value="Oligo-1,6-glucosidase, Domain 2"/>
    <property type="match status" value="1"/>
</dbReference>
<dbReference type="InterPro" id="IPR006047">
    <property type="entry name" value="GH13_cat_dom"/>
</dbReference>
<dbReference type="InterPro" id="IPR017853">
    <property type="entry name" value="GH"/>
</dbReference>
<dbReference type="PANTHER" id="PTHR38784">
    <property type="entry name" value="SUCROSE PHOSPHORYLASE"/>
    <property type="match status" value="1"/>
</dbReference>
<feature type="binding site" evidence="3">
    <location>
        <begin position="338"/>
        <end position="339"/>
    </location>
    <ligand>
        <name>substrate</name>
    </ligand>
</feature>
<evidence type="ECO:0000313" key="6">
    <source>
        <dbReference type="Proteomes" id="UP000283387"/>
    </source>
</evidence>
<comment type="caution">
    <text evidence="5">The sequence shown here is derived from an EMBL/GenBank/DDBJ whole genome shotgun (WGS) entry which is preliminary data.</text>
</comment>
<reference evidence="5 6" key="1">
    <citation type="submission" date="2018-09" db="EMBL/GenBank/DDBJ databases">
        <title>Genomic Encyclopedia of Archaeal and Bacterial Type Strains, Phase II (KMG-II): from individual species to whole genera.</title>
        <authorList>
            <person name="Goeker M."/>
        </authorList>
    </citation>
    <scope>NUCLEOTIDE SEQUENCE [LARGE SCALE GENOMIC DNA]</scope>
    <source>
        <strain evidence="5 6">DSM 27148</strain>
    </source>
</reference>
<evidence type="ECO:0000256" key="3">
    <source>
        <dbReference type="PIRSR" id="PIRSR003059-2"/>
    </source>
</evidence>
<keyword evidence="2" id="KW-0808">Transferase</keyword>
<dbReference type="Proteomes" id="UP000283387">
    <property type="component" value="Unassembled WGS sequence"/>
</dbReference>
<dbReference type="InterPro" id="IPR016377">
    <property type="entry name" value="Sucrose_GGa_phosphorylase-rel"/>
</dbReference>
<dbReference type="InterPro" id="IPR033746">
    <property type="entry name" value="GGa_phosphorylase"/>
</dbReference>
<feature type="binding site" evidence="3">
    <location>
        <position position="136"/>
    </location>
    <ligand>
        <name>substrate</name>
    </ligand>
</feature>
<gene>
    <name evidence="5" type="ORF">BC643_2423</name>
</gene>
<feature type="binding site" evidence="3">
    <location>
        <begin position="229"/>
        <end position="231"/>
    </location>
    <ligand>
        <name>substrate</name>
    </ligand>
</feature>
<evidence type="ECO:0000259" key="4">
    <source>
        <dbReference type="SMART" id="SM00642"/>
    </source>
</evidence>
<sequence>MDIRTKSKIRARLNRVYRKTLSDEWIDDLCDFIDERKNKTPRKRPGWDEKQVFLITYGDMIKQEGEAPLETLRRFAMDKLKGMISTIHILPFFPYSSDDGFSVMDFYAVNPELGSWDDVERLEHDFILMADLVANHASSIGVWFNEFKEGKAPGKDYFFVPDDDFDTSKVIRPRSSPLLTPVDTADGPKNVWTTFSADQVDLNYANPEVLKEMLNVFLFYMAKGIQVIRLDAIAFLWKTSGTACMHEHETHEIVCLFRDVMDYCYPGALLLTETNVPHRENITYFGLGDEAHLIYQFALPPLVLHALHTGNGSYFTNWARELSDPRRGTTYLNFTSSHDGIGVRPLEGIMPDEEKLPMIEKLKEFGARVTTRQLGDKHVPYEINVTYFDALKGTKDGEDQFQVRRFLMSQTIMLSLQGVPAFYFLNLFGMPNDYSGVEKTGVNRSINRHKFTLGELNGLLENYPEHADILKELNKRTGIRRSMVAFSPETQQIVIDLGNQFFCVLRKTDRMEESIVCLYNLTNKRQTVMLPAGLTEFCRDMLTWELVDPDHIEMRPYQCYWLRTRFVL</sequence>
<dbReference type="GO" id="GO:0005975">
    <property type="term" value="P:carbohydrate metabolic process"/>
    <property type="evidence" value="ECO:0007669"/>
    <property type="project" value="InterPro"/>
</dbReference>
<dbReference type="Gene3D" id="2.60.40.1180">
    <property type="entry name" value="Golgi alpha-mannosidase II"/>
    <property type="match status" value="1"/>
</dbReference>
<dbReference type="SMART" id="SM00642">
    <property type="entry name" value="Aamy"/>
    <property type="match status" value="1"/>
</dbReference>